<reference evidence="2 3" key="1">
    <citation type="submission" date="2016-03" db="EMBL/GenBank/DDBJ databases">
        <title>Cyphomyrmex costatus WGS genome.</title>
        <authorList>
            <person name="Nygaard S."/>
            <person name="Hu H."/>
            <person name="Boomsma J."/>
            <person name="Zhang G."/>
        </authorList>
    </citation>
    <scope>NUCLEOTIDE SEQUENCE [LARGE SCALE GENOMIC DNA]</scope>
    <source>
        <strain evidence="2">MS0001</strain>
        <tissue evidence="2">Whole body</tissue>
    </source>
</reference>
<sequence length="983" mass="110891">MMMPLPQVVGVLLKKPGQQTHPRLPPLDPQETKIKAYWYLSAEAIALLENILLVNAPSVRRGQQPPFRNPNNVRDTPTMKCNASCWQSSTPVREKVLGDDSTRPCQPFCYRNNGMVQLGAVEARHNPHIVLHPTLYPLVKDKRRKNRFVDSHSAIRSTSGVRVGLTPAATGPVQQLISKGKSYEAVCVSPWRVDPSGIKGQNRSNGGATLRPAVRHNGRHEKSVVPGLSRQAIGLRAFALIPCSSLEFVIKWASARALFADWISPRSYLARGMEKRNQVSTFIGLRPRRVPPCASWPRRHHSVQRQLQRQDELSHPFLTRDTSTPRGGSVFFRGLRSPRMRCPEGKLERGSRAAGSECFADVRLNEGDKYSATAPQEDVTAGSISVPDSGENSRLSVTLRNVGGELYVEDLGERRTVSIRMGWLWVEGTPMRLPLRALNLRQAPPSLCQPHTFALGFTLSDSEGRSLATFWADTEPIYWSWVRAIAAELVRQTPFRAQRCLNFLEILTICPRGPVPLPDSPTETRRRSRSELRCWPSDSPTEKTALCTTTIIDDSRRRARSELRGWSSSNSSDEDLLGEFRSIPTVISNKDQPVSRAWGCSESSEGSDDSLPWGGVCRSSDTVDSCSVPLPEPETREQRIQRYKEARRRENEARSRRVLEEDARRKARAEENNNNLPKIYGRTRTRICSANDNDDTYPTRSPKKVLLTSTDIQKQNEIVDRLPPLKSNETSTVRFTEENYRNEDDTRNNNSPRSGNNCPGIFRLDLNERRSRARERRIIRDKVQLSQAQQLMTDLTIANVETLRERKERLALLSSRIPVPRQSSQPCLKSTDCPAIVSPSSPSVLTVPPCEEDVAKLLERCQRVDKYVPVREKLTLFESLSRLGGRLARSTEDLGRTSCKPSPKGKQRARSLHDLNRGARALPVREMCRFFEGDLEQDACQKTMNLAKTRFSDPSAKNTWKDPCSKHEPPCISASVRKKHYFK</sequence>
<evidence type="ECO:0000313" key="3">
    <source>
        <dbReference type="Proteomes" id="UP000078542"/>
    </source>
</evidence>
<feature type="compositionally biased region" description="Polar residues" evidence="1">
    <location>
        <begin position="748"/>
        <end position="757"/>
    </location>
</feature>
<organism evidence="2 3">
    <name type="scientific">Cyphomyrmex costatus</name>
    <dbReference type="NCBI Taxonomy" id="456900"/>
    <lineage>
        <taxon>Eukaryota</taxon>
        <taxon>Metazoa</taxon>
        <taxon>Ecdysozoa</taxon>
        <taxon>Arthropoda</taxon>
        <taxon>Hexapoda</taxon>
        <taxon>Insecta</taxon>
        <taxon>Pterygota</taxon>
        <taxon>Neoptera</taxon>
        <taxon>Endopterygota</taxon>
        <taxon>Hymenoptera</taxon>
        <taxon>Apocrita</taxon>
        <taxon>Aculeata</taxon>
        <taxon>Formicoidea</taxon>
        <taxon>Formicidae</taxon>
        <taxon>Myrmicinae</taxon>
        <taxon>Cyphomyrmex</taxon>
    </lineage>
</organism>
<feature type="region of interest" description="Disordered" evidence="1">
    <location>
        <begin position="737"/>
        <end position="762"/>
    </location>
</feature>
<feature type="compositionally biased region" description="Basic and acidic residues" evidence="1">
    <location>
        <begin position="633"/>
        <end position="671"/>
    </location>
</feature>
<dbReference type="AlphaFoldDB" id="A0A151IF86"/>
<name>A0A151IF86_9HYME</name>
<dbReference type="STRING" id="456900.A0A151IF86"/>
<keyword evidence="3" id="KW-1185">Reference proteome</keyword>
<dbReference type="EMBL" id="KQ977808">
    <property type="protein sequence ID" value="KYM99544.1"/>
    <property type="molecule type" value="Genomic_DNA"/>
</dbReference>
<accession>A0A151IF86</accession>
<gene>
    <name evidence="2" type="ORF">ALC62_09726</name>
</gene>
<dbReference type="Proteomes" id="UP000078542">
    <property type="component" value="Unassembled WGS sequence"/>
</dbReference>
<evidence type="ECO:0000256" key="1">
    <source>
        <dbReference type="SAM" id="MobiDB-lite"/>
    </source>
</evidence>
<proteinExistence type="predicted"/>
<evidence type="ECO:0000313" key="2">
    <source>
        <dbReference type="EMBL" id="KYM99544.1"/>
    </source>
</evidence>
<protein>
    <recommendedName>
        <fullName evidence="4">PH domain-containing protein</fullName>
    </recommendedName>
</protein>
<feature type="region of interest" description="Disordered" evidence="1">
    <location>
        <begin position="620"/>
        <end position="672"/>
    </location>
</feature>
<feature type="region of interest" description="Disordered" evidence="1">
    <location>
        <begin position="518"/>
        <end position="537"/>
    </location>
</feature>
<feature type="region of interest" description="Disordered" evidence="1">
    <location>
        <begin position="891"/>
        <end position="914"/>
    </location>
</feature>
<feature type="compositionally biased region" description="Basic and acidic residues" evidence="1">
    <location>
        <begin position="522"/>
        <end position="532"/>
    </location>
</feature>
<feature type="compositionally biased region" description="Basic and acidic residues" evidence="1">
    <location>
        <begin position="737"/>
        <end position="747"/>
    </location>
</feature>
<evidence type="ECO:0008006" key="4">
    <source>
        <dbReference type="Google" id="ProtNLM"/>
    </source>
</evidence>